<dbReference type="Gene3D" id="1.10.150.80">
    <property type="entry name" value="HRDC domain"/>
    <property type="match status" value="1"/>
</dbReference>
<evidence type="ECO:0000313" key="3">
    <source>
        <dbReference type="Proteomes" id="UP001597180"/>
    </source>
</evidence>
<dbReference type="Proteomes" id="UP001597180">
    <property type="component" value="Unassembled WGS sequence"/>
</dbReference>
<comment type="caution">
    <text evidence="2">The sequence shown here is derived from an EMBL/GenBank/DDBJ whole genome shotgun (WGS) entry which is preliminary data.</text>
</comment>
<feature type="domain" description="HRDC" evidence="1">
    <location>
        <begin position="106"/>
        <end position="186"/>
    </location>
</feature>
<keyword evidence="3" id="KW-1185">Reference proteome</keyword>
<dbReference type="SMART" id="SM00341">
    <property type="entry name" value="HRDC"/>
    <property type="match status" value="1"/>
</dbReference>
<dbReference type="RefSeq" id="WP_079908173.1">
    <property type="nucleotide sequence ID" value="NZ_BAABJG010000006.1"/>
</dbReference>
<dbReference type="InterPro" id="IPR044876">
    <property type="entry name" value="HRDC_dom_sf"/>
</dbReference>
<dbReference type="InterPro" id="IPR002121">
    <property type="entry name" value="HRDC_dom"/>
</dbReference>
<dbReference type="PROSITE" id="PS50967">
    <property type="entry name" value="HRDC"/>
    <property type="match status" value="1"/>
</dbReference>
<name>A0ABW3UIV6_9BACL</name>
<organism evidence="2 3">
    <name type="scientific">Paenibacillus vulneris</name>
    <dbReference type="NCBI Taxonomy" id="1133364"/>
    <lineage>
        <taxon>Bacteria</taxon>
        <taxon>Bacillati</taxon>
        <taxon>Bacillota</taxon>
        <taxon>Bacilli</taxon>
        <taxon>Bacillales</taxon>
        <taxon>Paenibacillaceae</taxon>
        <taxon>Paenibacillus</taxon>
    </lineage>
</organism>
<sequence length="336" mass="39683">MKLLFLNSMEKQVGEGRARSAQVSVGESKGQWYSGWQETKEDGKLIQETWYEGPSWEELQLTVRRQLLVKQQEGFKPMLGTGWFAEAPTLGSKSRYAQLLHYYSEEHSNEKLYEELRQWRLKQASKEGKSPFLIATNRLLRMICAFLPQTTEELVQLPGLGPNKAALYGEELLQYTMEYPRSTTFPLHWVEEQVDLLEFQNWQQREQERKSQAEQHKREMKSRLLEAVSRGDSLEMLQDATKLQRRELVMWIEELDRDGYELDAYIETLLQPIPEEELHLAWSAFELQGDRYLKPVLQTLYKQEELDSKQMDTIYEWLRLLRIKFRRVQNAKPAAG</sequence>
<proteinExistence type="predicted"/>
<dbReference type="Pfam" id="PF00570">
    <property type="entry name" value="HRDC"/>
    <property type="match status" value="1"/>
</dbReference>
<evidence type="ECO:0000259" key="1">
    <source>
        <dbReference type="PROSITE" id="PS50967"/>
    </source>
</evidence>
<gene>
    <name evidence="2" type="ORF">ACFQ4B_08955</name>
</gene>
<dbReference type="SUPFAM" id="SSF47819">
    <property type="entry name" value="HRDC-like"/>
    <property type="match status" value="1"/>
</dbReference>
<evidence type="ECO:0000313" key="2">
    <source>
        <dbReference type="EMBL" id="MFD1220247.1"/>
    </source>
</evidence>
<dbReference type="InterPro" id="IPR010997">
    <property type="entry name" value="HRDC-like_sf"/>
</dbReference>
<dbReference type="EMBL" id="JBHTLU010000013">
    <property type="protein sequence ID" value="MFD1220247.1"/>
    <property type="molecule type" value="Genomic_DNA"/>
</dbReference>
<reference evidence="3" key="1">
    <citation type="journal article" date="2019" name="Int. J. Syst. Evol. Microbiol.">
        <title>The Global Catalogue of Microorganisms (GCM) 10K type strain sequencing project: providing services to taxonomists for standard genome sequencing and annotation.</title>
        <authorList>
            <consortium name="The Broad Institute Genomics Platform"/>
            <consortium name="The Broad Institute Genome Sequencing Center for Infectious Disease"/>
            <person name="Wu L."/>
            <person name="Ma J."/>
        </authorList>
    </citation>
    <scope>NUCLEOTIDE SEQUENCE [LARGE SCALE GENOMIC DNA]</scope>
    <source>
        <strain evidence="3">CCUG 53270</strain>
    </source>
</reference>
<protein>
    <submittedName>
        <fullName evidence="2">HRDC domain-containing protein</fullName>
    </submittedName>
</protein>
<accession>A0ABW3UIV6</accession>